<protein>
    <submittedName>
        <fullName evidence="1">Uncharacterized protein</fullName>
    </submittedName>
</protein>
<name>A0A0H2WIP8_BURMA</name>
<reference evidence="1 2" key="1">
    <citation type="journal article" date="2004" name="Proc. Natl. Acad. Sci. U.S.A.">
        <title>Structural flexibility in the Burkholderia mallei genome.</title>
        <authorList>
            <person name="Nierman W.C."/>
            <person name="DeShazer D."/>
            <person name="Kim H.S."/>
            <person name="Tettelin H."/>
            <person name="Nelson K.E."/>
            <person name="Feldblyum T."/>
            <person name="Ulrich R.L."/>
            <person name="Ronning C.M."/>
            <person name="Brinkac L.M."/>
            <person name="Daugherty S.C."/>
            <person name="Davidsen T.D."/>
            <person name="Deboy R.T."/>
            <person name="Dimitrov G."/>
            <person name="Dodson R.J."/>
            <person name="Durkin A.S."/>
            <person name="Gwinn M.L."/>
            <person name="Haft D.H."/>
            <person name="Khouri H."/>
            <person name="Kolonay J.F."/>
            <person name="Madupu R."/>
            <person name="Mohammoud Y."/>
            <person name="Nelson W.C."/>
            <person name="Radune D."/>
            <person name="Romero C.M."/>
            <person name="Sarria S."/>
            <person name="Selengut J."/>
            <person name="Shamblin C."/>
            <person name="Sullivan S.A."/>
            <person name="White O."/>
            <person name="Yu Y."/>
            <person name="Zafar N."/>
            <person name="Zhou L."/>
            <person name="Fraser C.M."/>
        </authorList>
    </citation>
    <scope>NUCLEOTIDE SEQUENCE [LARGE SCALE GENOMIC DNA]</scope>
    <source>
        <strain evidence="1 2">ATCC 23344</strain>
    </source>
</reference>
<dbReference type="HOGENOM" id="CLU_3197092_0_0_4"/>
<organism evidence="1 2">
    <name type="scientific">Burkholderia mallei (strain ATCC 23344)</name>
    <dbReference type="NCBI Taxonomy" id="243160"/>
    <lineage>
        <taxon>Bacteria</taxon>
        <taxon>Pseudomonadati</taxon>
        <taxon>Pseudomonadota</taxon>
        <taxon>Betaproteobacteria</taxon>
        <taxon>Burkholderiales</taxon>
        <taxon>Burkholderiaceae</taxon>
        <taxon>Burkholderia</taxon>
        <taxon>pseudomallei group</taxon>
    </lineage>
</organism>
<proteinExistence type="predicted"/>
<dbReference type="Proteomes" id="UP000006693">
    <property type="component" value="Chromosome 1"/>
</dbReference>
<gene>
    <name evidence="1" type="ordered locus">BMA0868</name>
</gene>
<sequence length="45" mass="5330">MMFRAFANVGGPFRPHDSVRHEVRHHNFLLSIMLAFVMHMSFTTR</sequence>
<evidence type="ECO:0000313" key="2">
    <source>
        <dbReference type="Proteomes" id="UP000006693"/>
    </source>
</evidence>
<dbReference type="KEGG" id="bma:BMA0868"/>
<keyword evidence="2" id="KW-1185">Reference proteome</keyword>
<evidence type="ECO:0000313" key="1">
    <source>
        <dbReference type="EMBL" id="AAU49111.1"/>
    </source>
</evidence>
<dbReference type="AlphaFoldDB" id="A0A0H2WIP8"/>
<dbReference type="EMBL" id="CP000010">
    <property type="protein sequence ID" value="AAU49111.1"/>
    <property type="molecule type" value="Genomic_DNA"/>
</dbReference>
<accession>A0A0H2WIP8</accession>